<evidence type="ECO:0000256" key="7">
    <source>
        <dbReference type="ARBA" id="ARBA00022786"/>
    </source>
</evidence>
<dbReference type="SUPFAM" id="SSF102712">
    <property type="entry name" value="JAB1/MPN domain"/>
    <property type="match status" value="1"/>
</dbReference>
<dbReference type="EMBL" id="JAHHUM010002642">
    <property type="protein sequence ID" value="KAK5601864.1"/>
    <property type="molecule type" value="Genomic_DNA"/>
</dbReference>
<feature type="domain" description="HTH myb-type" evidence="26">
    <location>
        <begin position="105"/>
        <end position="152"/>
    </location>
</feature>
<reference evidence="27 28" key="1">
    <citation type="submission" date="2021-06" db="EMBL/GenBank/DDBJ databases">
        <authorList>
            <person name="Palmer J.M."/>
        </authorList>
    </citation>
    <scope>NUCLEOTIDE SEQUENCE [LARGE SCALE GENOMIC DNA]</scope>
    <source>
        <strain evidence="27 28">MEX-2019</strain>
        <tissue evidence="27">Muscle</tissue>
    </source>
</reference>
<feature type="compositionally biased region" description="Polar residues" evidence="21">
    <location>
        <begin position="1252"/>
        <end position="1262"/>
    </location>
</feature>
<keyword evidence="7" id="KW-0833">Ubl conjugation pathway</keyword>
<proteinExistence type="inferred from homology"/>
<dbReference type="CDD" id="cd00167">
    <property type="entry name" value="SANT"/>
    <property type="match status" value="1"/>
</dbReference>
<comment type="cofactor">
    <cofactor evidence="1">
        <name>Zn(2+)</name>
        <dbReference type="ChEBI" id="CHEBI:29105"/>
    </cofactor>
</comment>
<dbReference type="GO" id="GO:0003677">
    <property type="term" value="F:DNA binding"/>
    <property type="evidence" value="ECO:0007669"/>
    <property type="project" value="UniProtKB-KW"/>
</dbReference>
<dbReference type="InterPro" id="IPR007526">
    <property type="entry name" value="SWIRM"/>
</dbReference>
<keyword evidence="10" id="KW-0156">Chromatin regulator</keyword>
<feature type="compositionally biased region" description="Polar residues" evidence="21">
    <location>
        <begin position="289"/>
        <end position="300"/>
    </location>
</feature>
<dbReference type="PROSITE" id="PS51294">
    <property type="entry name" value="HTH_MYB"/>
    <property type="match status" value="1"/>
</dbReference>
<dbReference type="SUPFAM" id="SSF46689">
    <property type="entry name" value="Homeodomain-like"/>
    <property type="match status" value="2"/>
</dbReference>
<keyword evidence="6" id="KW-0479">Metal-binding</keyword>
<dbReference type="Pfam" id="PF00249">
    <property type="entry name" value="Myb_DNA-binding"/>
    <property type="match status" value="1"/>
</dbReference>
<dbReference type="GO" id="GO:0034982">
    <property type="term" value="P:mitochondrial protein processing"/>
    <property type="evidence" value="ECO:0007669"/>
    <property type="project" value="TreeGrafter"/>
</dbReference>
<comment type="subunit">
    <text evidence="4">Homooligomer.</text>
</comment>
<keyword evidence="13" id="KW-0238">DNA-binding</keyword>
<evidence type="ECO:0000256" key="6">
    <source>
        <dbReference type="ARBA" id="ARBA00022723"/>
    </source>
</evidence>
<evidence type="ECO:0000256" key="10">
    <source>
        <dbReference type="ARBA" id="ARBA00022853"/>
    </source>
</evidence>
<keyword evidence="12" id="KW-0482">Metalloprotease</keyword>
<feature type="domain" description="Myb-like" evidence="22">
    <location>
        <begin position="98"/>
        <end position="148"/>
    </location>
</feature>
<evidence type="ECO:0000259" key="23">
    <source>
        <dbReference type="PROSITE" id="PS50249"/>
    </source>
</evidence>
<dbReference type="SMART" id="SM00717">
    <property type="entry name" value="SANT"/>
    <property type="match status" value="1"/>
</dbReference>
<dbReference type="PROSITE" id="PS50090">
    <property type="entry name" value="MYB_LIKE"/>
    <property type="match status" value="1"/>
</dbReference>
<feature type="region of interest" description="Disordered" evidence="21">
    <location>
        <begin position="149"/>
        <end position="300"/>
    </location>
</feature>
<evidence type="ECO:0000256" key="2">
    <source>
        <dbReference type="ARBA" id="ARBA00004123"/>
    </source>
</evidence>
<dbReference type="FunFam" id="1.10.10.60:FF:000151">
    <property type="entry name" value="histone H2A deubiquitinase MYSM1 isoform X2"/>
    <property type="match status" value="1"/>
</dbReference>
<evidence type="ECO:0000256" key="5">
    <source>
        <dbReference type="ARBA" id="ARBA00022670"/>
    </source>
</evidence>
<comment type="similarity">
    <text evidence="18">Belongs to the peptidase M48 family.</text>
</comment>
<evidence type="ECO:0000256" key="9">
    <source>
        <dbReference type="ARBA" id="ARBA00022833"/>
    </source>
</evidence>
<dbReference type="Pfam" id="PF01398">
    <property type="entry name" value="JAB"/>
    <property type="match status" value="1"/>
</dbReference>
<keyword evidence="14" id="KW-0010">Activator</keyword>
<evidence type="ECO:0000313" key="28">
    <source>
        <dbReference type="Proteomes" id="UP001311232"/>
    </source>
</evidence>
<evidence type="ECO:0000256" key="15">
    <source>
        <dbReference type="ARBA" id="ARBA00023163"/>
    </source>
</evidence>
<dbReference type="CDD" id="cd08067">
    <property type="entry name" value="MPN_2A_DUB"/>
    <property type="match status" value="1"/>
</dbReference>
<dbReference type="Gene3D" id="3.30.2010.10">
    <property type="entry name" value="Metalloproteases ('zincins'), catalytic domain"/>
    <property type="match status" value="1"/>
</dbReference>
<keyword evidence="15" id="KW-0804">Transcription</keyword>
<dbReference type="Gene3D" id="1.10.10.60">
    <property type="entry name" value="Homeodomain-like"/>
    <property type="match status" value="1"/>
</dbReference>
<dbReference type="Gene3D" id="1.10.10.10">
    <property type="entry name" value="Winged helix-like DNA-binding domain superfamily/Winged helix DNA-binding domain"/>
    <property type="match status" value="1"/>
</dbReference>
<dbReference type="InterPro" id="IPR051156">
    <property type="entry name" value="Mito/Outer_Membr_Metalloprot"/>
</dbReference>
<dbReference type="GO" id="GO:0005743">
    <property type="term" value="C:mitochondrial inner membrane"/>
    <property type="evidence" value="ECO:0007669"/>
    <property type="project" value="TreeGrafter"/>
</dbReference>
<sequence>MEDEVDIDIEGDDFDSNLGEVDAAGLVQEQFIKPAGRNSAWILPWELDSSISPENREVIERMLLEEQYYLTGERVPDILPSDPSKKPKVKKSPTKSSTSASASSRWSKQEKELFEEGLAQYGRRWTKIAKLVDSRSVLQVKSYARQYFKHKAKSDPGAAAPSTGPEQDLQPPRQTMVNTVRIERLSDDEDVDITDDLSEGEGGDIKIEFSGPAGQPEAETETPTEGPTEEQKDLTLLESINETKEQPCQRSPSGQSPPSPFIFFSPEEDGKTTSNENVLKTEHPEIEAQTDSKVTTNCNNDQSSQCDTSAHTGQFTESCHDFTDSAENIGIQGPDKDHEEQEDEDEEVEELKAPEQEIEMDTVTITEDEKQAIPEFFEGRPSKTPERYLKIRNYILDQWLKSKPKYLNKTSVRPGLKNCGDVNCIGRIHTYLELIGAINFNCEQAVYNRPKVVDRTKPKEGKDVLEAYQLAQRLQSMRTRKRRVRDFWGNWCDAKDLEGQTYEHLSAEELAQRREEVRKQPKPCKISRYRGSFDPFQLIPCRSFEKDVQEPFQVIVCAETLLIMDMHAHVSRGEVIGLLGGMFDQEEKVLKICAAEPCNSVSTGLQCEMDPVSQTQACDVLSSLGFSVVGWYHSHPSFHPNPSVRDIDTQDQFQSYFSRGGAPFLGMIVSPYDPANPSPHSQITCLLVKESQEPSSHNKLPYRFNFLSSQDSPDWEQTMRRAQWIIQKYAQTHWSVQMERLFRRDSSLTCLEKMMASLARHLEPLPDGEGDKFLSEIQSLFLSDFISKQKSSYQDEGEPLNISKPVQSDDIAFKQPVIQEKIHRGGEGGPVHTQWSRHFHTSDPVRALPAPLLWMVLKPLQKLLAILLGRSLRKWWVALPDNRRQLMHVWFRRRRWHLAAGLGVTLLILALLLLTHLDESPVTGRLRLLVFSREKYMELAALTSEAHLEEFAERLLPVTDPLHQMVEQSVQLLAQRNKDIPEVSKVPWSVHVVESSQINAFVLPNGKVFVFTGMLGAVADVDQLMIVLGHEMAHAILDHSAEQASLSHVVDLLSLILVTAIWALCPGDSLALLGGWAKDKLMELMFNHPYSRKLEAEADQIGLHLAAKACADVRAGPVFWQQLELVDKLTGSPTLPEWLSTHPSHRNRSSQMDRLIPQALELRETCACPALPPIDPRAVFSKTVHELLEKAKEQGVRGLEGTHEPQPVSTPAGLAVSQNVLASSSKVDWLNKDRVPAVTSPLPAAAGKESQHVLQNNSQQGS</sequence>
<comment type="subcellular location">
    <subcellularLocation>
        <location evidence="2">Nucleus</location>
    </subcellularLocation>
</comment>
<evidence type="ECO:0000256" key="11">
    <source>
        <dbReference type="ARBA" id="ARBA00023015"/>
    </source>
</evidence>
<feature type="domain" description="SWIRM" evidence="24">
    <location>
        <begin position="351"/>
        <end position="449"/>
    </location>
</feature>
<evidence type="ECO:0000256" key="21">
    <source>
        <dbReference type="SAM" id="MobiDB-lite"/>
    </source>
</evidence>
<keyword evidence="16" id="KW-0539">Nucleus</keyword>
<accession>A0AAV9QZC2</accession>
<evidence type="ECO:0000256" key="18">
    <source>
        <dbReference type="ARBA" id="ARBA00038233"/>
    </source>
</evidence>
<comment type="similarity">
    <text evidence="3">Belongs to the peptidase M67A family. MYSM1 subfamily.</text>
</comment>
<feature type="compositionally biased region" description="Acidic residues" evidence="21">
    <location>
        <begin position="340"/>
        <end position="349"/>
    </location>
</feature>
<feature type="region of interest" description="Disordered" evidence="21">
    <location>
        <begin position="1240"/>
        <end position="1262"/>
    </location>
</feature>
<feature type="domain" description="SANT" evidence="25">
    <location>
        <begin position="101"/>
        <end position="152"/>
    </location>
</feature>
<evidence type="ECO:0000256" key="16">
    <source>
        <dbReference type="ARBA" id="ARBA00023242"/>
    </source>
</evidence>
<evidence type="ECO:0000259" key="26">
    <source>
        <dbReference type="PROSITE" id="PS51294"/>
    </source>
</evidence>
<evidence type="ECO:0000256" key="3">
    <source>
        <dbReference type="ARBA" id="ARBA00007194"/>
    </source>
</evidence>
<keyword evidence="5" id="KW-0645">Protease</keyword>
<evidence type="ECO:0000256" key="8">
    <source>
        <dbReference type="ARBA" id="ARBA00022801"/>
    </source>
</evidence>
<dbReference type="FunFam" id="1.10.10.10:FF:000193">
    <property type="entry name" value="histone H2A deubiquitinase MYSM1 isoform X1"/>
    <property type="match status" value="1"/>
</dbReference>
<dbReference type="GO" id="GO:0006325">
    <property type="term" value="P:chromatin organization"/>
    <property type="evidence" value="ECO:0007669"/>
    <property type="project" value="UniProtKB-KW"/>
</dbReference>
<protein>
    <recommendedName>
        <fullName evidence="19">Metalloendopeptidase OMA1, mitochondrial</fullName>
    </recommendedName>
    <alternativeName>
        <fullName evidence="17">Myb-like, SWIRM and MPN domain-containing protein 1</fullName>
    </alternativeName>
    <alternativeName>
        <fullName evidence="20">Overlapping with the m-AAA protease 1 homolog</fullName>
    </alternativeName>
</protein>
<dbReference type="Gene3D" id="3.40.140.10">
    <property type="entry name" value="Cytidine Deaminase, domain 2"/>
    <property type="match status" value="1"/>
</dbReference>
<dbReference type="InterPro" id="IPR001915">
    <property type="entry name" value="Peptidase_M48"/>
</dbReference>
<dbReference type="InterPro" id="IPR037518">
    <property type="entry name" value="MPN"/>
</dbReference>
<dbReference type="PROSITE" id="PS51293">
    <property type="entry name" value="SANT"/>
    <property type="match status" value="1"/>
</dbReference>
<keyword evidence="28" id="KW-1185">Reference proteome</keyword>
<feature type="domain" description="MPN" evidence="23">
    <location>
        <begin position="554"/>
        <end position="688"/>
    </location>
</feature>
<evidence type="ECO:0000256" key="19">
    <source>
        <dbReference type="ARBA" id="ARBA00040360"/>
    </source>
</evidence>
<evidence type="ECO:0000256" key="14">
    <source>
        <dbReference type="ARBA" id="ARBA00023159"/>
    </source>
</evidence>
<dbReference type="PROSITE" id="PS50934">
    <property type="entry name" value="SWIRM"/>
    <property type="match status" value="1"/>
</dbReference>
<evidence type="ECO:0000313" key="27">
    <source>
        <dbReference type="EMBL" id="KAK5601864.1"/>
    </source>
</evidence>
<keyword evidence="8" id="KW-0378">Hydrolase</keyword>
<dbReference type="PANTHER" id="PTHR22726:SF1">
    <property type="entry name" value="METALLOENDOPEPTIDASE OMA1, MITOCHONDRIAL"/>
    <property type="match status" value="1"/>
</dbReference>
<dbReference type="Pfam" id="PF04433">
    <property type="entry name" value="SWIRM"/>
    <property type="match status" value="1"/>
</dbReference>
<keyword evidence="9" id="KW-0862">Zinc</keyword>
<dbReference type="PROSITE" id="PS50249">
    <property type="entry name" value="MPN"/>
    <property type="match status" value="1"/>
</dbReference>
<feature type="region of interest" description="Disordered" evidence="21">
    <location>
        <begin position="75"/>
        <end position="109"/>
    </location>
</feature>
<dbReference type="InterPro" id="IPR009057">
    <property type="entry name" value="Homeodomain-like_sf"/>
</dbReference>
<dbReference type="CDD" id="cd07331">
    <property type="entry name" value="M48C_Oma1_like"/>
    <property type="match status" value="1"/>
</dbReference>
<evidence type="ECO:0000259" key="22">
    <source>
        <dbReference type="PROSITE" id="PS50090"/>
    </source>
</evidence>
<comment type="caution">
    <text evidence="27">The sequence shown here is derived from an EMBL/GenBank/DDBJ whole genome shotgun (WGS) entry which is preliminary data.</text>
</comment>
<dbReference type="GO" id="GO:0046872">
    <property type="term" value="F:metal ion binding"/>
    <property type="evidence" value="ECO:0007669"/>
    <property type="project" value="UniProtKB-KW"/>
</dbReference>
<dbReference type="GO" id="GO:0006515">
    <property type="term" value="P:protein quality control for misfolded or incompletely synthesized proteins"/>
    <property type="evidence" value="ECO:0007669"/>
    <property type="project" value="TreeGrafter"/>
</dbReference>
<dbReference type="AlphaFoldDB" id="A0AAV9QZC2"/>
<dbReference type="Proteomes" id="UP001311232">
    <property type="component" value="Unassembled WGS sequence"/>
</dbReference>
<evidence type="ECO:0000259" key="24">
    <source>
        <dbReference type="PROSITE" id="PS50934"/>
    </source>
</evidence>
<feature type="compositionally biased region" description="Low complexity" evidence="21">
    <location>
        <begin position="212"/>
        <end position="226"/>
    </location>
</feature>
<feature type="region of interest" description="Disordered" evidence="21">
    <location>
        <begin position="327"/>
        <end position="349"/>
    </location>
</feature>
<feature type="compositionally biased region" description="Low complexity" evidence="21">
    <location>
        <begin position="94"/>
        <end position="106"/>
    </location>
</feature>
<evidence type="ECO:0000256" key="17">
    <source>
        <dbReference type="ARBA" id="ARBA00032256"/>
    </source>
</evidence>
<gene>
    <name evidence="27" type="ORF">CRENBAI_019507</name>
</gene>
<keyword evidence="11" id="KW-0805">Transcription regulation</keyword>
<dbReference type="InterPro" id="IPR017930">
    <property type="entry name" value="Myb_dom"/>
</dbReference>
<evidence type="ECO:0000259" key="25">
    <source>
        <dbReference type="PROSITE" id="PS51293"/>
    </source>
</evidence>
<dbReference type="InterPro" id="IPR001005">
    <property type="entry name" value="SANT/Myb"/>
</dbReference>
<dbReference type="InterPro" id="IPR000555">
    <property type="entry name" value="JAMM/MPN+_dom"/>
</dbReference>
<evidence type="ECO:0000256" key="13">
    <source>
        <dbReference type="ARBA" id="ARBA00023125"/>
    </source>
</evidence>
<evidence type="ECO:0000256" key="20">
    <source>
        <dbReference type="ARBA" id="ARBA00042978"/>
    </source>
</evidence>
<dbReference type="InterPro" id="IPR017884">
    <property type="entry name" value="SANT_dom"/>
</dbReference>
<organism evidence="27 28">
    <name type="scientific">Crenichthys baileyi</name>
    <name type="common">White River springfish</name>
    <dbReference type="NCBI Taxonomy" id="28760"/>
    <lineage>
        <taxon>Eukaryota</taxon>
        <taxon>Metazoa</taxon>
        <taxon>Chordata</taxon>
        <taxon>Craniata</taxon>
        <taxon>Vertebrata</taxon>
        <taxon>Euteleostomi</taxon>
        <taxon>Actinopterygii</taxon>
        <taxon>Neopterygii</taxon>
        <taxon>Teleostei</taxon>
        <taxon>Neoteleostei</taxon>
        <taxon>Acanthomorphata</taxon>
        <taxon>Ovalentaria</taxon>
        <taxon>Atherinomorphae</taxon>
        <taxon>Cyprinodontiformes</taxon>
        <taxon>Goodeidae</taxon>
        <taxon>Crenichthys</taxon>
    </lineage>
</organism>
<evidence type="ECO:0000256" key="12">
    <source>
        <dbReference type="ARBA" id="ARBA00023049"/>
    </source>
</evidence>
<evidence type="ECO:0000256" key="1">
    <source>
        <dbReference type="ARBA" id="ARBA00001947"/>
    </source>
</evidence>
<dbReference type="InterPro" id="IPR036388">
    <property type="entry name" value="WH-like_DNA-bd_sf"/>
</dbReference>
<name>A0AAV9QZC2_9TELE</name>
<feature type="compositionally biased region" description="Acidic residues" evidence="21">
    <location>
        <begin position="186"/>
        <end position="202"/>
    </location>
</feature>
<dbReference type="GO" id="GO:0005634">
    <property type="term" value="C:nucleus"/>
    <property type="evidence" value="ECO:0007669"/>
    <property type="project" value="UniProtKB-SubCell"/>
</dbReference>
<evidence type="ECO:0000256" key="4">
    <source>
        <dbReference type="ARBA" id="ARBA00011182"/>
    </source>
</evidence>
<dbReference type="GO" id="GO:0004222">
    <property type="term" value="F:metalloendopeptidase activity"/>
    <property type="evidence" value="ECO:0007669"/>
    <property type="project" value="InterPro"/>
</dbReference>
<dbReference type="Pfam" id="PF01435">
    <property type="entry name" value="Peptidase_M48"/>
    <property type="match status" value="1"/>
</dbReference>
<dbReference type="PANTHER" id="PTHR22726">
    <property type="entry name" value="METALLOENDOPEPTIDASE OMA1"/>
    <property type="match status" value="1"/>
</dbReference>
<feature type="compositionally biased region" description="Basic and acidic residues" evidence="21">
    <location>
        <begin position="229"/>
        <end position="247"/>
    </location>
</feature>